<organism evidence="1 2">
    <name type="scientific">Pedobacter lithocola</name>
    <dbReference type="NCBI Taxonomy" id="1908239"/>
    <lineage>
        <taxon>Bacteria</taxon>
        <taxon>Pseudomonadati</taxon>
        <taxon>Bacteroidota</taxon>
        <taxon>Sphingobacteriia</taxon>
        <taxon>Sphingobacteriales</taxon>
        <taxon>Sphingobacteriaceae</taxon>
        <taxon>Pedobacter</taxon>
    </lineage>
</organism>
<evidence type="ECO:0000313" key="1">
    <source>
        <dbReference type="EMBL" id="MFC4212110.1"/>
    </source>
</evidence>
<sequence length="144" mass="16915">MKIFLIISIMLFAACKREEPSFNKSLILQQCIDSLSKMPDLKYMDSSQVVLLYNDIIKDSIDLRWKKNLVKFEKESLTNSESNTYKNLVDSKKRKLLINKISYSNTRAEVQILFLEIQANYIFYFQKNSTDSIYKITEVGQVDF</sequence>
<dbReference type="EMBL" id="JBHSBW010000011">
    <property type="protein sequence ID" value="MFC4212110.1"/>
    <property type="molecule type" value="Genomic_DNA"/>
</dbReference>
<reference evidence="2" key="1">
    <citation type="journal article" date="2019" name="Int. J. Syst. Evol. Microbiol.">
        <title>The Global Catalogue of Microorganisms (GCM) 10K type strain sequencing project: providing services to taxonomists for standard genome sequencing and annotation.</title>
        <authorList>
            <consortium name="The Broad Institute Genomics Platform"/>
            <consortium name="The Broad Institute Genome Sequencing Center for Infectious Disease"/>
            <person name="Wu L."/>
            <person name="Ma J."/>
        </authorList>
    </citation>
    <scope>NUCLEOTIDE SEQUENCE [LARGE SCALE GENOMIC DNA]</scope>
    <source>
        <strain evidence="2">CCM 8691</strain>
    </source>
</reference>
<name>A0ABV8PBV7_9SPHI</name>
<proteinExistence type="predicted"/>
<protein>
    <recommendedName>
        <fullName evidence="3">Lipoprotein</fullName>
    </recommendedName>
</protein>
<gene>
    <name evidence="1" type="ORF">ACFOWA_12995</name>
</gene>
<keyword evidence="2" id="KW-1185">Reference proteome</keyword>
<accession>A0ABV8PBV7</accession>
<dbReference type="Proteomes" id="UP001595789">
    <property type="component" value="Unassembled WGS sequence"/>
</dbReference>
<evidence type="ECO:0008006" key="3">
    <source>
        <dbReference type="Google" id="ProtNLM"/>
    </source>
</evidence>
<evidence type="ECO:0000313" key="2">
    <source>
        <dbReference type="Proteomes" id="UP001595789"/>
    </source>
</evidence>
<dbReference type="RefSeq" id="WP_378985791.1">
    <property type="nucleotide sequence ID" value="NZ_JBHSBW010000011.1"/>
</dbReference>
<dbReference type="PROSITE" id="PS51257">
    <property type="entry name" value="PROKAR_LIPOPROTEIN"/>
    <property type="match status" value="1"/>
</dbReference>
<comment type="caution">
    <text evidence="1">The sequence shown here is derived from an EMBL/GenBank/DDBJ whole genome shotgun (WGS) entry which is preliminary data.</text>
</comment>